<dbReference type="OrthoDB" id="1427164at2"/>
<evidence type="ECO:0000313" key="3">
    <source>
        <dbReference type="Proteomes" id="UP000484164"/>
    </source>
</evidence>
<proteinExistence type="predicted"/>
<organism evidence="2 3">
    <name type="scientific">Phaeocystidibacter marisrubri</name>
    <dbReference type="NCBI Taxonomy" id="1577780"/>
    <lineage>
        <taxon>Bacteria</taxon>
        <taxon>Pseudomonadati</taxon>
        <taxon>Bacteroidota</taxon>
        <taxon>Flavobacteriia</taxon>
        <taxon>Flavobacteriales</taxon>
        <taxon>Phaeocystidibacteraceae</taxon>
        <taxon>Phaeocystidibacter</taxon>
    </lineage>
</organism>
<keyword evidence="1" id="KW-0732">Signal</keyword>
<evidence type="ECO:0000256" key="1">
    <source>
        <dbReference type="SAM" id="SignalP"/>
    </source>
</evidence>
<feature type="chain" id="PRO_5026867687" description="DUF3575 domain-containing protein" evidence="1">
    <location>
        <begin position="22"/>
        <end position="281"/>
    </location>
</feature>
<gene>
    <name evidence="2" type="ORF">F8C82_02605</name>
</gene>
<protein>
    <recommendedName>
        <fullName evidence="4">DUF3575 domain-containing protein</fullName>
    </recommendedName>
</protein>
<dbReference type="Proteomes" id="UP000484164">
    <property type="component" value="Unassembled WGS sequence"/>
</dbReference>
<evidence type="ECO:0000313" key="2">
    <source>
        <dbReference type="EMBL" id="KAB2817301.1"/>
    </source>
</evidence>
<name>A0A6L3ZHE5_9FLAO</name>
<dbReference type="AlphaFoldDB" id="A0A6L3ZHE5"/>
<feature type="signal peptide" evidence="1">
    <location>
        <begin position="1"/>
        <end position="21"/>
    </location>
</feature>
<sequence>MKKSLLFSLVGMLFLSISSYAQDVLHMRNGDVLDVYITEIGVEEISYKETETSRVQISVAKSEVAMIIMENGRRYEFELDQRIVSAPDYNLQRHRALKVGFFTPLYGSFRVEYEHNLKPGQSLLASTNIIGLGKDLYEENPGGIGFSVGYKFMTSPEYYLERQKRSHRMMGSYFMIEGAFSAYGHDVEYYNNNTYAYESGRGSSVGAALILSYGKQYVMGNSFVLDYSFGMGYGSTSTTLPSAAKGNIDYYEVMPSSYNFIGGFEEFPLVFKTRLSIGLLL</sequence>
<keyword evidence="3" id="KW-1185">Reference proteome</keyword>
<dbReference type="EMBL" id="WBVQ01000001">
    <property type="protein sequence ID" value="KAB2817301.1"/>
    <property type="molecule type" value="Genomic_DNA"/>
</dbReference>
<accession>A0A6L3ZHE5</accession>
<evidence type="ECO:0008006" key="4">
    <source>
        <dbReference type="Google" id="ProtNLM"/>
    </source>
</evidence>
<comment type="caution">
    <text evidence="2">The sequence shown here is derived from an EMBL/GenBank/DDBJ whole genome shotgun (WGS) entry which is preliminary data.</text>
</comment>
<dbReference type="RefSeq" id="WP_151691872.1">
    <property type="nucleotide sequence ID" value="NZ_BMGX01000002.1"/>
</dbReference>
<reference evidence="2 3" key="1">
    <citation type="submission" date="2019-10" db="EMBL/GenBank/DDBJ databases">
        <title>Genome sequence of Phaeocystidibacter marisrubri JCM30614 (type strain).</title>
        <authorList>
            <person name="Bowman J.P."/>
        </authorList>
    </citation>
    <scope>NUCLEOTIDE SEQUENCE [LARGE SCALE GENOMIC DNA]</scope>
    <source>
        <strain evidence="2 3">JCM 30614</strain>
    </source>
</reference>